<protein>
    <submittedName>
        <fullName evidence="9">Sugar ABC transporter permease</fullName>
    </submittedName>
</protein>
<evidence type="ECO:0000256" key="6">
    <source>
        <dbReference type="ARBA" id="ARBA00023136"/>
    </source>
</evidence>
<sequence>MQKLLQNKWTIAFFVLPALVVYVFVVPLPVFESIYDSFFNWDLISPMKFVALKNYIELFVSDPFFYLILKNTVIFTIVCIVLQLPLAMLLAYWLQDRKLFASKFFRNVFFLPTVLSGTAIGILWQFLYQPQIGLINVVIRMLGFTNFSKAWLADPTFAIYAVAFCVSWQFFGYHMVIYLAGMSTVPHEVIESARMDGANGWNTFRFVTFPMMRPFVQISVVLITTSSLKVFDNVLALTGGGPGNDSSVLSLYMYKNAFLYSRYGYASAIATLLLILNVLLTLSISYAFREREVRRRRKVMVSNGAEPHLSSIV</sequence>
<dbReference type="Pfam" id="PF00528">
    <property type="entry name" value="BPD_transp_1"/>
    <property type="match status" value="1"/>
</dbReference>
<keyword evidence="2 7" id="KW-0813">Transport</keyword>
<reference evidence="9 10" key="1">
    <citation type="journal article" date="2024" name="Int. J. Mol. Sci.">
        <title>Exploration of Alicyclobacillus spp. Genome in Search of Antibiotic Resistance.</title>
        <authorList>
            <person name="Bucka-Kolendo J."/>
            <person name="Kiousi D.E."/>
            <person name="Dekowska A."/>
            <person name="Mikolajczuk-Szczyrba A."/>
            <person name="Karadedos D.M."/>
            <person name="Michael P."/>
            <person name="Galanis A."/>
            <person name="Sokolowska B."/>
        </authorList>
    </citation>
    <scope>NUCLEOTIDE SEQUENCE [LARGE SCALE GENOMIC DNA]</scope>
    <source>
        <strain evidence="9 10">KKP 3000</strain>
    </source>
</reference>
<dbReference type="Proteomes" id="UP001579974">
    <property type="component" value="Unassembled WGS sequence"/>
</dbReference>
<comment type="subcellular location">
    <subcellularLocation>
        <location evidence="1 7">Cell membrane</location>
        <topology evidence="1 7">Multi-pass membrane protein</topology>
    </subcellularLocation>
</comment>
<name>A0ABV5AJV5_9BACL</name>
<evidence type="ECO:0000313" key="10">
    <source>
        <dbReference type="Proteomes" id="UP001579974"/>
    </source>
</evidence>
<proteinExistence type="inferred from homology"/>
<evidence type="ECO:0000313" key="9">
    <source>
        <dbReference type="EMBL" id="MFB5192438.1"/>
    </source>
</evidence>
<dbReference type="RefSeq" id="WP_275473259.1">
    <property type="nucleotide sequence ID" value="NZ_CP162940.1"/>
</dbReference>
<evidence type="ECO:0000259" key="8">
    <source>
        <dbReference type="PROSITE" id="PS50928"/>
    </source>
</evidence>
<keyword evidence="4 7" id="KW-0812">Transmembrane</keyword>
<feature type="transmembrane region" description="Helical" evidence="7">
    <location>
        <begin position="12"/>
        <end position="31"/>
    </location>
</feature>
<feature type="transmembrane region" description="Helical" evidence="7">
    <location>
        <begin position="104"/>
        <end position="126"/>
    </location>
</feature>
<evidence type="ECO:0000256" key="3">
    <source>
        <dbReference type="ARBA" id="ARBA00022475"/>
    </source>
</evidence>
<dbReference type="PANTHER" id="PTHR30193">
    <property type="entry name" value="ABC TRANSPORTER PERMEASE PROTEIN"/>
    <property type="match status" value="1"/>
</dbReference>
<dbReference type="PANTHER" id="PTHR30193:SF37">
    <property type="entry name" value="INNER MEMBRANE ABC TRANSPORTER PERMEASE PROTEIN YCJO"/>
    <property type="match status" value="1"/>
</dbReference>
<evidence type="ECO:0000256" key="7">
    <source>
        <dbReference type="RuleBase" id="RU363032"/>
    </source>
</evidence>
<comment type="caution">
    <text evidence="9">The sequence shown here is derived from an EMBL/GenBank/DDBJ whole genome shotgun (WGS) entry which is preliminary data.</text>
</comment>
<feature type="transmembrane region" description="Helical" evidence="7">
    <location>
        <begin position="263"/>
        <end position="288"/>
    </location>
</feature>
<keyword evidence="3" id="KW-1003">Cell membrane</keyword>
<dbReference type="EMBL" id="JBDXSU010000022">
    <property type="protein sequence ID" value="MFB5192438.1"/>
    <property type="molecule type" value="Genomic_DNA"/>
</dbReference>
<organism evidence="9 10">
    <name type="scientific">Alicyclobacillus fastidiosus</name>
    <dbReference type="NCBI Taxonomy" id="392011"/>
    <lineage>
        <taxon>Bacteria</taxon>
        <taxon>Bacillati</taxon>
        <taxon>Bacillota</taxon>
        <taxon>Bacilli</taxon>
        <taxon>Bacillales</taxon>
        <taxon>Alicyclobacillaceae</taxon>
        <taxon>Alicyclobacillus</taxon>
    </lineage>
</organism>
<dbReference type="SUPFAM" id="SSF161098">
    <property type="entry name" value="MetI-like"/>
    <property type="match status" value="1"/>
</dbReference>
<evidence type="ECO:0000256" key="1">
    <source>
        <dbReference type="ARBA" id="ARBA00004651"/>
    </source>
</evidence>
<dbReference type="InterPro" id="IPR035906">
    <property type="entry name" value="MetI-like_sf"/>
</dbReference>
<gene>
    <name evidence="9" type="ORF">KKP3000_001641</name>
</gene>
<keyword evidence="10" id="KW-1185">Reference proteome</keyword>
<dbReference type="PROSITE" id="PS50928">
    <property type="entry name" value="ABC_TM1"/>
    <property type="match status" value="1"/>
</dbReference>
<dbReference type="CDD" id="cd06261">
    <property type="entry name" value="TM_PBP2"/>
    <property type="match status" value="1"/>
</dbReference>
<accession>A0ABV5AJV5</accession>
<dbReference type="InterPro" id="IPR000515">
    <property type="entry name" value="MetI-like"/>
</dbReference>
<dbReference type="InterPro" id="IPR051393">
    <property type="entry name" value="ABC_transporter_permease"/>
</dbReference>
<feature type="domain" description="ABC transmembrane type-1" evidence="8">
    <location>
        <begin position="69"/>
        <end position="284"/>
    </location>
</feature>
<comment type="similarity">
    <text evidence="7">Belongs to the binding-protein-dependent transport system permease family.</text>
</comment>
<feature type="transmembrane region" description="Helical" evidence="7">
    <location>
        <begin position="159"/>
        <end position="180"/>
    </location>
</feature>
<keyword evidence="5 7" id="KW-1133">Transmembrane helix</keyword>
<evidence type="ECO:0000256" key="2">
    <source>
        <dbReference type="ARBA" id="ARBA00022448"/>
    </source>
</evidence>
<evidence type="ECO:0000256" key="5">
    <source>
        <dbReference type="ARBA" id="ARBA00022989"/>
    </source>
</evidence>
<evidence type="ECO:0000256" key="4">
    <source>
        <dbReference type="ARBA" id="ARBA00022692"/>
    </source>
</evidence>
<dbReference type="Gene3D" id="1.10.3720.10">
    <property type="entry name" value="MetI-like"/>
    <property type="match status" value="1"/>
</dbReference>
<feature type="transmembrane region" description="Helical" evidence="7">
    <location>
        <begin position="64"/>
        <end position="92"/>
    </location>
</feature>
<keyword evidence="6 7" id="KW-0472">Membrane</keyword>